<reference evidence="2" key="1">
    <citation type="journal article" date="2013" name="Nature">
        <title>The genomes of four tapeworm species reveal adaptations to parasitism.</title>
        <authorList>
            <person name="Tsai I.J."/>
            <person name="Zarowiecki M."/>
            <person name="Holroyd N."/>
            <person name="Garciarrubio A."/>
            <person name="Sanchez-Flores A."/>
            <person name="Brooks K.L."/>
            <person name="Tracey A."/>
            <person name="Bobes R.J."/>
            <person name="Fragoso G."/>
            <person name="Sciutto E."/>
            <person name="Aslett M."/>
            <person name="Beasley H."/>
            <person name="Bennett H.M."/>
            <person name="Cai J."/>
            <person name="Camicia F."/>
            <person name="Clark R."/>
            <person name="Cucher M."/>
            <person name="De Silva N."/>
            <person name="Day T.A."/>
            <person name="Deplazes P."/>
            <person name="Estrada K."/>
            <person name="Fernandez C."/>
            <person name="Holland P.W."/>
            <person name="Hou J."/>
            <person name="Hu S."/>
            <person name="Huckvale T."/>
            <person name="Hung S.S."/>
            <person name="Kamenetzky L."/>
            <person name="Keane J.A."/>
            <person name="Kiss F."/>
            <person name="Koziol U."/>
            <person name="Lambert O."/>
            <person name="Liu K."/>
            <person name="Luo X."/>
            <person name="Luo Y."/>
            <person name="Macchiaroli N."/>
            <person name="Nichol S."/>
            <person name="Paps J."/>
            <person name="Parkinson J."/>
            <person name="Pouchkina-Stantcheva N."/>
            <person name="Riddiford N."/>
            <person name="Rosenzvit M."/>
            <person name="Salinas G."/>
            <person name="Wasmuth J.D."/>
            <person name="Zamanian M."/>
            <person name="Zheng Y."/>
            <person name="Cai X."/>
            <person name="Soberon X."/>
            <person name="Olson P.D."/>
            <person name="Laclette J.P."/>
            <person name="Brehm K."/>
            <person name="Berriman M."/>
            <person name="Garciarrubio A."/>
            <person name="Bobes R.J."/>
            <person name="Fragoso G."/>
            <person name="Sanchez-Flores A."/>
            <person name="Estrada K."/>
            <person name="Cevallos M.A."/>
            <person name="Morett E."/>
            <person name="Gonzalez V."/>
            <person name="Portillo T."/>
            <person name="Ochoa-Leyva A."/>
            <person name="Jose M.V."/>
            <person name="Sciutto E."/>
            <person name="Landa A."/>
            <person name="Jimenez L."/>
            <person name="Valdes V."/>
            <person name="Carrero J.C."/>
            <person name="Larralde C."/>
            <person name="Morales-Montor J."/>
            <person name="Limon-Lason J."/>
            <person name="Soberon X."/>
            <person name="Laclette J.P."/>
        </authorList>
    </citation>
    <scope>NUCLEOTIDE SEQUENCE [LARGE SCALE GENOMIC DNA]</scope>
</reference>
<dbReference type="Proteomes" id="UP000017246">
    <property type="component" value="Unassembled WGS sequence"/>
</dbReference>
<feature type="region of interest" description="Disordered" evidence="1">
    <location>
        <begin position="1"/>
        <end position="25"/>
    </location>
</feature>
<feature type="compositionally biased region" description="Basic and acidic residues" evidence="1">
    <location>
        <begin position="98"/>
        <end position="112"/>
    </location>
</feature>
<proteinExistence type="predicted"/>
<evidence type="ECO:0000313" key="3">
    <source>
        <dbReference type="Proteomes" id="UP000017246"/>
    </source>
</evidence>
<feature type="compositionally biased region" description="Basic residues" evidence="1">
    <location>
        <begin position="85"/>
        <end position="97"/>
    </location>
</feature>
<feature type="region of interest" description="Disordered" evidence="1">
    <location>
        <begin position="74"/>
        <end position="117"/>
    </location>
</feature>
<sequence>MTRGKDLTRFDDGKSEKEYVKAEASPSSCTADKFPLHHDAEATMGSIGLSFLISPPATSPFWISICGHFSSQHRHYPRDDGSGTHRIRRYPRHRFSRYRKDGKREGEGKGEQGRTLSAAPSSMKVGMVFKAAAAPPVLTLPSLPSGFTFAKPRRSSAEETKAAPQCLTEGLTRPIATIFGDEYWSSALCFLLRSACVVAG</sequence>
<organism evidence="2 3">
    <name type="scientific">Echinococcus multilocularis</name>
    <name type="common">Fox tapeworm</name>
    <dbReference type="NCBI Taxonomy" id="6211"/>
    <lineage>
        <taxon>Eukaryota</taxon>
        <taxon>Metazoa</taxon>
        <taxon>Spiralia</taxon>
        <taxon>Lophotrochozoa</taxon>
        <taxon>Platyhelminthes</taxon>
        <taxon>Cestoda</taxon>
        <taxon>Eucestoda</taxon>
        <taxon>Cyclophyllidea</taxon>
        <taxon>Taeniidae</taxon>
        <taxon>Echinococcus</taxon>
    </lineage>
</organism>
<reference evidence="2" key="2">
    <citation type="submission" date="2015-11" db="EMBL/GenBank/DDBJ databases">
        <authorList>
            <person name="Zhang Y."/>
            <person name="Guo Z."/>
        </authorList>
    </citation>
    <scope>NUCLEOTIDE SEQUENCE</scope>
</reference>
<feature type="compositionally biased region" description="Basic and acidic residues" evidence="1">
    <location>
        <begin position="1"/>
        <end position="21"/>
    </location>
</feature>
<name>A0A068YBS1_ECHMU</name>
<keyword evidence="3" id="KW-1185">Reference proteome</keyword>
<protein>
    <submittedName>
        <fullName evidence="2">Uncharacterized protein</fullName>
    </submittedName>
</protein>
<evidence type="ECO:0000313" key="2">
    <source>
        <dbReference type="EMBL" id="CDS39766.1"/>
    </source>
</evidence>
<dbReference type="EMBL" id="LN902842">
    <property type="protein sequence ID" value="CDS39766.1"/>
    <property type="molecule type" value="Genomic_DNA"/>
</dbReference>
<accession>A0A068YBS1</accession>
<gene>
    <name evidence="2" type="ORF">EmuJ_000731200</name>
</gene>
<dbReference type="AlphaFoldDB" id="A0A068YBS1"/>
<evidence type="ECO:0000256" key="1">
    <source>
        <dbReference type="SAM" id="MobiDB-lite"/>
    </source>
</evidence>